<protein>
    <recommendedName>
        <fullName evidence="4">Globin family profile domain-containing protein</fullName>
    </recommendedName>
</protein>
<dbReference type="AlphaFoldDB" id="A0A8S1HUI9"/>
<dbReference type="OrthoDB" id="5854162at2759"/>
<evidence type="ECO:0000313" key="3">
    <source>
        <dbReference type="Proteomes" id="UP000835052"/>
    </source>
</evidence>
<organism evidence="2 3">
    <name type="scientific">Caenorhabditis auriculariae</name>
    <dbReference type="NCBI Taxonomy" id="2777116"/>
    <lineage>
        <taxon>Eukaryota</taxon>
        <taxon>Metazoa</taxon>
        <taxon>Ecdysozoa</taxon>
        <taxon>Nematoda</taxon>
        <taxon>Chromadorea</taxon>
        <taxon>Rhabditida</taxon>
        <taxon>Rhabditina</taxon>
        <taxon>Rhabditomorpha</taxon>
        <taxon>Rhabditoidea</taxon>
        <taxon>Rhabditidae</taxon>
        <taxon>Peloderinae</taxon>
        <taxon>Caenorhabditis</taxon>
    </lineage>
</organism>
<dbReference type="GO" id="GO:0020037">
    <property type="term" value="F:heme binding"/>
    <property type="evidence" value="ECO:0007669"/>
    <property type="project" value="InterPro"/>
</dbReference>
<dbReference type="InterPro" id="IPR009050">
    <property type="entry name" value="Globin-like_sf"/>
</dbReference>
<feature type="compositionally biased region" description="Polar residues" evidence="1">
    <location>
        <begin position="1"/>
        <end position="24"/>
    </location>
</feature>
<comment type="caution">
    <text evidence="2">The sequence shown here is derived from an EMBL/GenBank/DDBJ whole genome shotgun (WGS) entry which is preliminary data.</text>
</comment>
<name>A0A8S1HUI9_9PELO</name>
<dbReference type="Gene3D" id="1.10.490.10">
    <property type="entry name" value="Globins"/>
    <property type="match status" value="1"/>
</dbReference>
<reference evidence="2" key="1">
    <citation type="submission" date="2020-10" db="EMBL/GenBank/DDBJ databases">
        <authorList>
            <person name="Kikuchi T."/>
        </authorList>
    </citation>
    <scope>NUCLEOTIDE SEQUENCE</scope>
    <source>
        <strain evidence="2">NKZ352</strain>
    </source>
</reference>
<evidence type="ECO:0008006" key="4">
    <source>
        <dbReference type="Google" id="ProtNLM"/>
    </source>
</evidence>
<dbReference type="EMBL" id="CAJGYM010000145">
    <property type="protein sequence ID" value="CAD6198959.1"/>
    <property type="molecule type" value="Genomic_DNA"/>
</dbReference>
<proteinExistence type="predicted"/>
<dbReference type="CDD" id="cd01040">
    <property type="entry name" value="Mb-like"/>
    <property type="match status" value="1"/>
</dbReference>
<feature type="region of interest" description="Disordered" evidence="1">
    <location>
        <begin position="1"/>
        <end position="55"/>
    </location>
</feature>
<dbReference type="Proteomes" id="UP000835052">
    <property type="component" value="Unassembled WGS sequence"/>
</dbReference>
<sequence>MGNNKSTTAARTAINNNEAASGTTPPHRPKKTTSKKNAQIQPRSSSISSQGNRRPLLSTSKRAIIKYCLENARDDIADRILRRVGEKRDDFKPFLDNLSKAQTNDIAEELKRFIFRVCDTLMDCDEVIKLSEDFGSSHVQFRTHGFKPDFFACTADAVTTECTFLDQATHTPSETAAAWSQLSAFVFTAVRDGYYSELRKQRKSSSANRSRFSVDVVSSATDDASLGEDPPTSNKRSASPAEGGIETRSAAMGAADEQALEEQRHPSGNLLVPPQIY</sequence>
<accession>A0A8S1HUI9</accession>
<keyword evidence="3" id="KW-1185">Reference proteome</keyword>
<dbReference type="SUPFAM" id="SSF46458">
    <property type="entry name" value="Globin-like"/>
    <property type="match status" value="1"/>
</dbReference>
<evidence type="ECO:0000313" key="2">
    <source>
        <dbReference type="EMBL" id="CAD6198959.1"/>
    </source>
</evidence>
<feature type="region of interest" description="Disordered" evidence="1">
    <location>
        <begin position="219"/>
        <end position="277"/>
    </location>
</feature>
<dbReference type="GO" id="GO:0019825">
    <property type="term" value="F:oxygen binding"/>
    <property type="evidence" value="ECO:0007669"/>
    <property type="project" value="InterPro"/>
</dbReference>
<evidence type="ECO:0000256" key="1">
    <source>
        <dbReference type="SAM" id="MobiDB-lite"/>
    </source>
</evidence>
<dbReference type="InterPro" id="IPR044399">
    <property type="entry name" value="Mb-like_M"/>
</dbReference>
<gene>
    <name evidence="2" type="ORF">CAUJ_LOCUS14864</name>
</gene>
<dbReference type="InterPro" id="IPR012292">
    <property type="entry name" value="Globin/Proto"/>
</dbReference>